<dbReference type="AlphaFoldDB" id="A0A4Y2KY15"/>
<protein>
    <submittedName>
        <fullName evidence="2">Uncharacterized protein</fullName>
    </submittedName>
</protein>
<feature type="chain" id="PRO_5021488115" evidence="1">
    <location>
        <begin position="26"/>
        <end position="88"/>
    </location>
</feature>
<feature type="signal peptide" evidence="1">
    <location>
        <begin position="1"/>
        <end position="25"/>
    </location>
</feature>
<evidence type="ECO:0000313" key="2">
    <source>
        <dbReference type="EMBL" id="GBN06403.1"/>
    </source>
</evidence>
<organism evidence="2 3">
    <name type="scientific">Araneus ventricosus</name>
    <name type="common">Orbweaver spider</name>
    <name type="synonym">Epeira ventricosa</name>
    <dbReference type="NCBI Taxonomy" id="182803"/>
    <lineage>
        <taxon>Eukaryota</taxon>
        <taxon>Metazoa</taxon>
        <taxon>Ecdysozoa</taxon>
        <taxon>Arthropoda</taxon>
        <taxon>Chelicerata</taxon>
        <taxon>Arachnida</taxon>
        <taxon>Araneae</taxon>
        <taxon>Araneomorphae</taxon>
        <taxon>Entelegynae</taxon>
        <taxon>Araneoidea</taxon>
        <taxon>Araneidae</taxon>
        <taxon>Araneus</taxon>
    </lineage>
</organism>
<keyword evidence="1" id="KW-0732">Signal</keyword>
<evidence type="ECO:0000256" key="1">
    <source>
        <dbReference type="SAM" id="SignalP"/>
    </source>
</evidence>
<evidence type="ECO:0000313" key="3">
    <source>
        <dbReference type="Proteomes" id="UP000499080"/>
    </source>
</evidence>
<accession>A0A4Y2KY15</accession>
<keyword evidence="3" id="KW-1185">Reference proteome</keyword>
<comment type="caution">
    <text evidence="2">The sequence shown here is derived from an EMBL/GenBank/DDBJ whole genome shotgun (WGS) entry which is preliminary data.</text>
</comment>
<gene>
    <name evidence="2" type="ORF">AVEN_139755_1</name>
</gene>
<dbReference type="Proteomes" id="UP000499080">
    <property type="component" value="Unassembled WGS sequence"/>
</dbReference>
<sequence length="88" mass="10259">MQLAFPVKYSFVFLVFFVLYKSSNSFDSEFAHDLLRLKVFIHSFDAQEGRLNLMLSECRPTLLEENIPADMVKMETKFTSNIEDSVLK</sequence>
<proteinExistence type="predicted"/>
<dbReference type="EMBL" id="BGPR01005061">
    <property type="protein sequence ID" value="GBN06403.1"/>
    <property type="molecule type" value="Genomic_DNA"/>
</dbReference>
<name>A0A4Y2KY15_ARAVE</name>
<reference evidence="2 3" key="1">
    <citation type="journal article" date="2019" name="Sci. Rep.">
        <title>Orb-weaving spider Araneus ventricosus genome elucidates the spidroin gene catalogue.</title>
        <authorList>
            <person name="Kono N."/>
            <person name="Nakamura H."/>
            <person name="Ohtoshi R."/>
            <person name="Moran D.A.P."/>
            <person name="Shinohara A."/>
            <person name="Yoshida Y."/>
            <person name="Fujiwara M."/>
            <person name="Mori M."/>
            <person name="Tomita M."/>
            <person name="Arakawa K."/>
        </authorList>
    </citation>
    <scope>NUCLEOTIDE SEQUENCE [LARGE SCALE GENOMIC DNA]</scope>
</reference>